<gene>
    <name evidence="1" type="ORF">EV385_3375</name>
</gene>
<protein>
    <recommendedName>
        <fullName evidence="3">Nucleotidyltransferase-like protein</fullName>
    </recommendedName>
</protein>
<evidence type="ECO:0000313" key="1">
    <source>
        <dbReference type="EMBL" id="RZU51545.1"/>
    </source>
</evidence>
<comment type="caution">
    <text evidence="1">The sequence shown here is derived from an EMBL/GenBank/DDBJ whole genome shotgun (WGS) entry which is preliminary data.</text>
</comment>
<dbReference type="OrthoDB" id="3515986at2"/>
<sequence>MDPAYVAARQALLTALIALDRSPSPVVLIGAQAVYLRTGQASFDVSVDPYTTDADLALNPDVLGGEPQLEQVMRAAGFDRLSQPGAWFTHVRMPDGTTRSVEVDLMVPEAVAGPGRRAARLPEQAAGVARRGPGLEAAIIDYSRMTVPSLDKSDRRTAEVNVAGTAALLIAKAHKLFERIGDERKRGQPSDRVKPKDAGDIYRLASLAEPAEDIGRRLRALAEHEMAGGTVRSGVDYLSELFSRRGQRGVELAKVALSAPGGVPPTRIEAVLSNYMRELREAYDDR</sequence>
<dbReference type="AlphaFoldDB" id="A0A4Q7ZMG1"/>
<dbReference type="Proteomes" id="UP000292564">
    <property type="component" value="Unassembled WGS sequence"/>
</dbReference>
<proteinExistence type="predicted"/>
<evidence type="ECO:0008006" key="3">
    <source>
        <dbReference type="Google" id="ProtNLM"/>
    </source>
</evidence>
<dbReference type="EMBL" id="SHKY01000001">
    <property type="protein sequence ID" value="RZU51545.1"/>
    <property type="molecule type" value="Genomic_DNA"/>
</dbReference>
<organism evidence="1 2">
    <name type="scientific">Krasilnikovia cinnamomea</name>
    <dbReference type="NCBI Taxonomy" id="349313"/>
    <lineage>
        <taxon>Bacteria</taxon>
        <taxon>Bacillati</taxon>
        <taxon>Actinomycetota</taxon>
        <taxon>Actinomycetes</taxon>
        <taxon>Micromonosporales</taxon>
        <taxon>Micromonosporaceae</taxon>
        <taxon>Krasilnikovia</taxon>
    </lineage>
</organism>
<name>A0A4Q7ZMG1_9ACTN</name>
<dbReference type="RefSeq" id="WP_130510297.1">
    <property type="nucleotide sequence ID" value="NZ_SHKY01000001.1"/>
</dbReference>
<evidence type="ECO:0000313" key="2">
    <source>
        <dbReference type="Proteomes" id="UP000292564"/>
    </source>
</evidence>
<accession>A0A4Q7ZMG1</accession>
<keyword evidence="2" id="KW-1185">Reference proteome</keyword>
<reference evidence="1 2" key="1">
    <citation type="submission" date="2019-02" db="EMBL/GenBank/DDBJ databases">
        <title>Sequencing the genomes of 1000 actinobacteria strains.</title>
        <authorList>
            <person name="Klenk H.-P."/>
        </authorList>
    </citation>
    <scope>NUCLEOTIDE SEQUENCE [LARGE SCALE GENOMIC DNA]</scope>
    <source>
        <strain evidence="1 2">DSM 45162</strain>
    </source>
</reference>